<evidence type="ECO:0000313" key="1">
    <source>
        <dbReference type="EMBL" id="KAE9405561.1"/>
    </source>
</evidence>
<evidence type="ECO:0008006" key="3">
    <source>
        <dbReference type="Google" id="ProtNLM"/>
    </source>
</evidence>
<protein>
    <recommendedName>
        <fullName evidence="3">F-box domain-containing protein</fullName>
    </recommendedName>
</protein>
<accession>A0A6A4I4Y7</accession>
<dbReference type="AlphaFoldDB" id="A0A6A4I4Y7"/>
<organism evidence="1 2">
    <name type="scientific">Gymnopus androsaceus JB14</name>
    <dbReference type="NCBI Taxonomy" id="1447944"/>
    <lineage>
        <taxon>Eukaryota</taxon>
        <taxon>Fungi</taxon>
        <taxon>Dikarya</taxon>
        <taxon>Basidiomycota</taxon>
        <taxon>Agaricomycotina</taxon>
        <taxon>Agaricomycetes</taxon>
        <taxon>Agaricomycetidae</taxon>
        <taxon>Agaricales</taxon>
        <taxon>Marasmiineae</taxon>
        <taxon>Omphalotaceae</taxon>
        <taxon>Gymnopus</taxon>
    </lineage>
</organism>
<dbReference type="Proteomes" id="UP000799118">
    <property type="component" value="Unassembled WGS sequence"/>
</dbReference>
<proteinExistence type="predicted"/>
<reference evidence="1" key="1">
    <citation type="journal article" date="2019" name="Environ. Microbiol.">
        <title>Fungal ecological strategies reflected in gene transcription - a case study of two litter decomposers.</title>
        <authorList>
            <person name="Barbi F."/>
            <person name="Kohler A."/>
            <person name="Barry K."/>
            <person name="Baskaran P."/>
            <person name="Daum C."/>
            <person name="Fauchery L."/>
            <person name="Ihrmark K."/>
            <person name="Kuo A."/>
            <person name="LaButti K."/>
            <person name="Lipzen A."/>
            <person name="Morin E."/>
            <person name="Grigoriev I.V."/>
            <person name="Henrissat B."/>
            <person name="Lindahl B."/>
            <person name="Martin F."/>
        </authorList>
    </citation>
    <scope>NUCLEOTIDE SEQUENCE</scope>
    <source>
        <strain evidence="1">JB14</strain>
    </source>
</reference>
<sequence length="189" mass="21093">MASERETFPPSPSGAICDFLHRSKCTLTVLELKGLSMTDEEVISLLTSVPSVKELTVKDPSQWKKRVNRSLPVSTHLCQSLIFANGDSCLVPNLCSLTLKARTDIDPKVLISTIESRWLPGANDASKAGVSCLRSVELFFTRPFNKVDHLPLESLEEAGMRVAVKTEWDEEEFWFASDSDDADWNMDDN</sequence>
<keyword evidence="2" id="KW-1185">Reference proteome</keyword>
<evidence type="ECO:0000313" key="2">
    <source>
        <dbReference type="Proteomes" id="UP000799118"/>
    </source>
</evidence>
<dbReference type="EMBL" id="ML769408">
    <property type="protein sequence ID" value="KAE9405561.1"/>
    <property type="molecule type" value="Genomic_DNA"/>
</dbReference>
<name>A0A6A4I4Y7_9AGAR</name>
<dbReference type="OrthoDB" id="3068652at2759"/>
<gene>
    <name evidence="1" type="ORF">BT96DRAFT_988343</name>
</gene>